<feature type="region of interest" description="Disordered" evidence="1">
    <location>
        <begin position="61"/>
        <end position="92"/>
    </location>
</feature>
<dbReference type="AlphaFoldDB" id="A0AA39MM04"/>
<keyword evidence="3" id="KW-1185">Reference proteome</keyword>
<evidence type="ECO:0000313" key="2">
    <source>
        <dbReference type="EMBL" id="KAK0438350.1"/>
    </source>
</evidence>
<organism evidence="2 3">
    <name type="scientific">Armillaria tabescens</name>
    <name type="common">Ringless honey mushroom</name>
    <name type="synonym">Agaricus tabescens</name>
    <dbReference type="NCBI Taxonomy" id="1929756"/>
    <lineage>
        <taxon>Eukaryota</taxon>
        <taxon>Fungi</taxon>
        <taxon>Dikarya</taxon>
        <taxon>Basidiomycota</taxon>
        <taxon>Agaricomycotina</taxon>
        <taxon>Agaricomycetes</taxon>
        <taxon>Agaricomycetidae</taxon>
        <taxon>Agaricales</taxon>
        <taxon>Marasmiineae</taxon>
        <taxon>Physalacriaceae</taxon>
        <taxon>Desarmillaria</taxon>
    </lineage>
</organism>
<feature type="compositionally biased region" description="Basic and acidic residues" evidence="1">
    <location>
        <begin position="74"/>
        <end position="91"/>
    </location>
</feature>
<gene>
    <name evidence="2" type="ORF">EV420DRAFT_1212224</name>
</gene>
<accession>A0AA39MM04</accession>
<dbReference type="EMBL" id="JAUEPS010000098">
    <property type="protein sequence ID" value="KAK0438350.1"/>
    <property type="molecule type" value="Genomic_DNA"/>
</dbReference>
<protein>
    <submittedName>
        <fullName evidence="2">Uncharacterized protein</fullName>
    </submittedName>
</protein>
<dbReference type="RefSeq" id="XP_060322920.1">
    <property type="nucleotide sequence ID" value="XM_060466381.1"/>
</dbReference>
<proteinExistence type="predicted"/>
<evidence type="ECO:0000256" key="1">
    <source>
        <dbReference type="SAM" id="MobiDB-lite"/>
    </source>
</evidence>
<feature type="compositionally biased region" description="Polar residues" evidence="1">
    <location>
        <begin position="61"/>
        <end position="73"/>
    </location>
</feature>
<reference evidence="2" key="1">
    <citation type="submission" date="2023-06" db="EMBL/GenBank/DDBJ databases">
        <authorList>
            <consortium name="Lawrence Berkeley National Laboratory"/>
            <person name="Ahrendt S."/>
            <person name="Sahu N."/>
            <person name="Indic B."/>
            <person name="Wong-Bajracharya J."/>
            <person name="Merenyi Z."/>
            <person name="Ke H.-M."/>
            <person name="Monk M."/>
            <person name="Kocsube S."/>
            <person name="Drula E."/>
            <person name="Lipzen A."/>
            <person name="Balint B."/>
            <person name="Henrissat B."/>
            <person name="Andreopoulos B."/>
            <person name="Martin F.M."/>
            <person name="Harder C.B."/>
            <person name="Rigling D."/>
            <person name="Ford K.L."/>
            <person name="Foster G.D."/>
            <person name="Pangilinan J."/>
            <person name="Papanicolaou A."/>
            <person name="Barry K."/>
            <person name="LaButti K."/>
            <person name="Viragh M."/>
            <person name="Koriabine M."/>
            <person name="Yan M."/>
            <person name="Riley R."/>
            <person name="Champramary S."/>
            <person name="Plett K.L."/>
            <person name="Tsai I.J."/>
            <person name="Slot J."/>
            <person name="Sipos G."/>
            <person name="Plett J."/>
            <person name="Nagy L.G."/>
            <person name="Grigoriev I.V."/>
        </authorList>
    </citation>
    <scope>NUCLEOTIDE SEQUENCE</scope>
    <source>
        <strain evidence="2">CCBAS 213</strain>
    </source>
</reference>
<dbReference type="GeneID" id="85349929"/>
<sequence>MNIFTAVSPRQLVGRHRLLTLSSFFLDSGLYSRRMPSVISSACPQSTAFNLRSVRSYSSAFGSDTYQNENSPVSEKDTIETSHSPADEKPHPISTLPLSFKKDMSRRFLEVSICNPPFLFVKRADERVVFFDQVISQCLQLLQGRMICRPGEDI</sequence>
<comment type="caution">
    <text evidence="2">The sequence shown here is derived from an EMBL/GenBank/DDBJ whole genome shotgun (WGS) entry which is preliminary data.</text>
</comment>
<evidence type="ECO:0000313" key="3">
    <source>
        <dbReference type="Proteomes" id="UP001175211"/>
    </source>
</evidence>
<dbReference type="Proteomes" id="UP001175211">
    <property type="component" value="Unassembled WGS sequence"/>
</dbReference>
<name>A0AA39MM04_ARMTA</name>